<feature type="transmembrane region" description="Helical" evidence="1">
    <location>
        <begin position="130"/>
        <end position="149"/>
    </location>
</feature>
<sequence>MNRPAPHSRRIPYIVAGTALFALLAFLLSQTGYYSFCYLEQWDTFIYNSAYLSGSLALPGGCVQLLSSFLTQFFCRPLTGILITALLLTWIALLTADILHRWTKSKLTLPLALFPVAALFFLHYNVNYQYTGTIAFLWMLLFLRLRFFFHKFTGRFAYSLASTFLLFATAGPVAFLYSCLILIIELFCHKKRALWFISLPLMVYLTAETCLRMGLSGELEHVLLPDGYFTLRLQAGSIIYLPWGADTGRFHHKRSMQIIQIQKKMDARNPYRCPTRMCSRFHFCRHPPIHRQEQ</sequence>
<gene>
    <name evidence="2" type="ORF">ERS852462_03306</name>
</gene>
<name>A0A174MJJ8_BACUN</name>
<dbReference type="Pfam" id="PF19529">
    <property type="entry name" value="DUF6057"/>
    <property type="match status" value="1"/>
</dbReference>
<keyword evidence="1" id="KW-1133">Transmembrane helix</keyword>
<dbReference type="Proteomes" id="UP000095614">
    <property type="component" value="Unassembled WGS sequence"/>
</dbReference>
<proteinExistence type="predicted"/>
<feature type="transmembrane region" description="Helical" evidence="1">
    <location>
        <begin position="78"/>
        <end position="95"/>
    </location>
</feature>
<dbReference type="InterPro" id="IPR045692">
    <property type="entry name" value="DUF6057"/>
</dbReference>
<keyword evidence="1 2" id="KW-0812">Transmembrane</keyword>
<dbReference type="AlphaFoldDB" id="A0A174MJJ8"/>
<protein>
    <submittedName>
        <fullName evidence="2">Putative transmembrane protein</fullName>
    </submittedName>
</protein>
<feature type="transmembrane region" description="Helical" evidence="1">
    <location>
        <begin position="107"/>
        <end position="124"/>
    </location>
</feature>
<feature type="transmembrane region" description="Helical" evidence="1">
    <location>
        <begin position="193"/>
        <end position="211"/>
    </location>
</feature>
<dbReference type="EMBL" id="CZAF01000009">
    <property type="protein sequence ID" value="CUP33879.1"/>
    <property type="molecule type" value="Genomic_DNA"/>
</dbReference>
<feature type="transmembrane region" description="Helical" evidence="1">
    <location>
        <begin position="45"/>
        <end position="66"/>
    </location>
</feature>
<feature type="transmembrane region" description="Helical" evidence="1">
    <location>
        <begin position="12"/>
        <end position="33"/>
    </location>
</feature>
<organism evidence="2 3">
    <name type="scientific">Bacteroides uniformis</name>
    <dbReference type="NCBI Taxonomy" id="820"/>
    <lineage>
        <taxon>Bacteria</taxon>
        <taxon>Pseudomonadati</taxon>
        <taxon>Bacteroidota</taxon>
        <taxon>Bacteroidia</taxon>
        <taxon>Bacteroidales</taxon>
        <taxon>Bacteroidaceae</taxon>
        <taxon>Bacteroides</taxon>
    </lineage>
</organism>
<accession>A0A174MJJ8</accession>
<keyword evidence="1" id="KW-0472">Membrane</keyword>
<evidence type="ECO:0000313" key="3">
    <source>
        <dbReference type="Proteomes" id="UP000095614"/>
    </source>
</evidence>
<reference evidence="2 3" key="1">
    <citation type="submission" date="2015-09" db="EMBL/GenBank/DDBJ databases">
        <authorList>
            <consortium name="Pathogen Informatics"/>
        </authorList>
    </citation>
    <scope>NUCLEOTIDE SEQUENCE [LARGE SCALE GENOMIC DNA]</scope>
    <source>
        <strain evidence="2 3">2789STDY5834847</strain>
    </source>
</reference>
<evidence type="ECO:0000256" key="1">
    <source>
        <dbReference type="SAM" id="Phobius"/>
    </source>
</evidence>
<feature type="transmembrane region" description="Helical" evidence="1">
    <location>
        <begin position="156"/>
        <end position="187"/>
    </location>
</feature>
<evidence type="ECO:0000313" key="2">
    <source>
        <dbReference type="EMBL" id="CUP33879.1"/>
    </source>
</evidence>